<dbReference type="InterPro" id="IPR006260">
    <property type="entry name" value="TonB/TolA_C"/>
</dbReference>
<proteinExistence type="inferred from homology"/>
<keyword evidence="9" id="KW-0472">Membrane</keyword>
<dbReference type="EMBL" id="SNYH01000002">
    <property type="protein sequence ID" value="TDQ28375.1"/>
    <property type="molecule type" value="Genomic_DNA"/>
</dbReference>
<keyword evidence="13" id="KW-1185">Reference proteome</keyword>
<dbReference type="GO" id="GO:0031992">
    <property type="term" value="F:energy transducer activity"/>
    <property type="evidence" value="ECO:0007669"/>
    <property type="project" value="TreeGrafter"/>
</dbReference>
<keyword evidence="10" id="KW-0175">Coiled coil</keyword>
<keyword evidence="5" id="KW-0997">Cell inner membrane</keyword>
<evidence type="ECO:0000256" key="10">
    <source>
        <dbReference type="SAM" id="Coils"/>
    </source>
</evidence>
<dbReference type="InterPro" id="IPR051045">
    <property type="entry name" value="TonB-dependent_transducer"/>
</dbReference>
<evidence type="ECO:0000313" key="13">
    <source>
        <dbReference type="Proteomes" id="UP000295390"/>
    </source>
</evidence>
<accession>A0A4R6TDP1</accession>
<dbReference type="Proteomes" id="UP000295390">
    <property type="component" value="Unassembled WGS sequence"/>
</dbReference>
<evidence type="ECO:0000256" key="7">
    <source>
        <dbReference type="ARBA" id="ARBA00022927"/>
    </source>
</evidence>
<evidence type="ECO:0000256" key="5">
    <source>
        <dbReference type="ARBA" id="ARBA00022519"/>
    </source>
</evidence>
<dbReference type="PANTHER" id="PTHR33446">
    <property type="entry name" value="PROTEIN TONB-RELATED"/>
    <property type="match status" value="1"/>
</dbReference>
<keyword evidence="7" id="KW-0653">Protein transport</keyword>
<dbReference type="Pfam" id="PF03544">
    <property type="entry name" value="TonB_C"/>
    <property type="match status" value="1"/>
</dbReference>
<evidence type="ECO:0000256" key="2">
    <source>
        <dbReference type="ARBA" id="ARBA00006555"/>
    </source>
</evidence>
<dbReference type="RefSeq" id="WP_133534924.1">
    <property type="nucleotide sequence ID" value="NZ_SNYH01000002.1"/>
</dbReference>
<dbReference type="GO" id="GO:0055085">
    <property type="term" value="P:transmembrane transport"/>
    <property type="evidence" value="ECO:0007669"/>
    <property type="project" value="InterPro"/>
</dbReference>
<sequence>MRKIIFFITLVCFYVTTALSQREVCETPESSLDLNSITKCSIAPKDKNNKRTRQISVKVSANRRYLKKRETPKKRVVSEVADLAETAKVESTSNETALTQSLVLDNPSEESLAAKNNLENLKNKLSAEEVRQAEKFSTVDNIPLFSACKNAKEKDRLDCFNIEMVKHIQKHFRYPSQAVQESIQGEVWVRFIIDKNGQVKNIKTLGPKNGELLNNEAVRVVSQLPQFIPAEKGGNHTSVKYGFPIMFALDE</sequence>
<evidence type="ECO:0000256" key="1">
    <source>
        <dbReference type="ARBA" id="ARBA00004383"/>
    </source>
</evidence>
<gene>
    <name evidence="12" type="ORF">DFQ07_0745</name>
</gene>
<reference evidence="12 13" key="1">
    <citation type="submission" date="2019-03" db="EMBL/GenBank/DDBJ databases">
        <title>Genomic Encyclopedia of Type Strains, Phase III (KMG-III): the genomes of soil and plant-associated and newly described type strains.</title>
        <authorList>
            <person name="Whitman W."/>
        </authorList>
    </citation>
    <scope>NUCLEOTIDE SEQUENCE [LARGE SCALE GENOMIC DNA]</scope>
    <source>
        <strain evidence="12 13">CECT 8283</strain>
    </source>
</reference>
<comment type="similarity">
    <text evidence="2">Belongs to the TonB family.</text>
</comment>
<dbReference type="SUPFAM" id="SSF74653">
    <property type="entry name" value="TolA/TonB C-terminal domain"/>
    <property type="match status" value="1"/>
</dbReference>
<evidence type="ECO:0000256" key="6">
    <source>
        <dbReference type="ARBA" id="ARBA00022692"/>
    </source>
</evidence>
<comment type="caution">
    <text evidence="12">The sequence shown here is derived from an EMBL/GenBank/DDBJ whole genome shotgun (WGS) entry which is preliminary data.</text>
</comment>
<evidence type="ECO:0000313" key="12">
    <source>
        <dbReference type="EMBL" id="TDQ28375.1"/>
    </source>
</evidence>
<evidence type="ECO:0000256" key="4">
    <source>
        <dbReference type="ARBA" id="ARBA00022475"/>
    </source>
</evidence>
<organism evidence="12 13">
    <name type="scientific">Tenacibaculum caenipelagi</name>
    <dbReference type="NCBI Taxonomy" id="1325435"/>
    <lineage>
        <taxon>Bacteria</taxon>
        <taxon>Pseudomonadati</taxon>
        <taxon>Bacteroidota</taxon>
        <taxon>Flavobacteriia</taxon>
        <taxon>Flavobacteriales</taxon>
        <taxon>Flavobacteriaceae</taxon>
        <taxon>Tenacibaculum</taxon>
    </lineage>
</organism>
<feature type="coiled-coil region" evidence="10">
    <location>
        <begin position="108"/>
        <end position="135"/>
    </location>
</feature>
<evidence type="ECO:0000256" key="9">
    <source>
        <dbReference type="ARBA" id="ARBA00023136"/>
    </source>
</evidence>
<keyword evidence="8" id="KW-1133">Transmembrane helix</keyword>
<keyword evidence="6" id="KW-0812">Transmembrane</keyword>
<dbReference type="Gene3D" id="3.30.1150.10">
    <property type="match status" value="1"/>
</dbReference>
<evidence type="ECO:0000256" key="3">
    <source>
        <dbReference type="ARBA" id="ARBA00022448"/>
    </source>
</evidence>
<dbReference type="PROSITE" id="PS52015">
    <property type="entry name" value="TONB_CTD"/>
    <property type="match status" value="1"/>
</dbReference>
<dbReference type="NCBIfam" id="TIGR01352">
    <property type="entry name" value="tonB_Cterm"/>
    <property type="match status" value="1"/>
</dbReference>
<name>A0A4R6TDP1_9FLAO</name>
<evidence type="ECO:0000256" key="8">
    <source>
        <dbReference type="ARBA" id="ARBA00022989"/>
    </source>
</evidence>
<dbReference type="OrthoDB" id="795337at2"/>
<dbReference type="GO" id="GO:0098797">
    <property type="term" value="C:plasma membrane protein complex"/>
    <property type="evidence" value="ECO:0007669"/>
    <property type="project" value="TreeGrafter"/>
</dbReference>
<dbReference type="GO" id="GO:0015031">
    <property type="term" value="P:protein transport"/>
    <property type="evidence" value="ECO:0007669"/>
    <property type="project" value="UniProtKB-KW"/>
</dbReference>
<feature type="domain" description="TonB C-terminal" evidence="11">
    <location>
        <begin position="159"/>
        <end position="251"/>
    </location>
</feature>
<dbReference type="InterPro" id="IPR037682">
    <property type="entry name" value="TonB_C"/>
</dbReference>
<dbReference type="PANTHER" id="PTHR33446:SF2">
    <property type="entry name" value="PROTEIN TONB"/>
    <property type="match status" value="1"/>
</dbReference>
<keyword evidence="4" id="KW-1003">Cell membrane</keyword>
<dbReference type="AlphaFoldDB" id="A0A4R6TDP1"/>
<comment type="subcellular location">
    <subcellularLocation>
        <location evidence="1">Cell inner membrane</location>
        <topology evidence="1">Single-pass membrane protein</topology>
        <orientation evidence="1">Periplasmic side</orientation>
    </subcellularLocation>
</comment>
<protein>
    <submittedName>
        <fullName evidence="12">TonB family protein</fullName>
    </submittedName>
</protein>
<evidence type="ECO:0000259" key="11">
    <source>
        <dbReference type="PROSITE" id="PS52015"/>
    </source>
</evidence>
<keyword evidence="3" id="KW-0813">Transport</keyword>